<feature type="compositionally biased region" description="Basic and acidic residues" evidence="1">
    <location>
        <begin position="28"/>
        <end position="40"/>
    </location>
</feature>
<accession>A0A9R0Z139</accession>
<dbReference type="OMA" id="YIATEHE"/>
<dbReference type="Gramene" id="TRITD7Av1G014280.1">
    <property type="protein sequence ID" value="TRITD7Av1G014280.1"/>
    <property type="gene ID" value="TRITD7Av1G014280"/>
</dbReference>
<feature type="region of interest" description="Disordered" evidence="1">
    <location>
        <begin position="9"/>
        <end position="81"/>
    </location>
</feature>
<evidence type="ECO:0008006" key="4">
    <source>
        <dbReference type="Google" id="ProtNLM"/>
    </source>
</evidence>
<reference evidence="2 3" key="1">
    <citation type="submission" date="2017-09" db="EMBL/GenBank/DDBJ databases">
        <authorList>
            <consortium name="International Durum Wheat Genome Sequencing Consortium (IDWGSC)"/>
            <person name="Milanesi L."/>
        </authorList>
    </citation>
    <scope>NUCLEOTIDE SEQUENCE [LARGE SCALE GENOMIC DNA]</scope>
    <source>
        <strain evidence="3">cv. Svevo</strain>
    </source>
</reference>
<keyword evidence="3" id="KW-1185">Reference proteome</keyword>
<organism evidence="2 3">
    <name type="scientific">Triticum turgidum subsp. durum</name>
    <name type="common">Durum wheat</name>
    <name type="synonym">Triticum durum</name>
    <dbReference type="NCBI Taxonomy" id="4567"/>
    <lineage>
        <taxon>Eukaryota</taxon>
        <taxon>Viridiplantae</taxon>
        <taxon>Streptophyta</taxon>
        <taxon>Embryophyta</taxon>
        <taxon>Tracheophyta</taxon>
        <taxon>Spermatophyta</taxon>
        <taxon>Magnoliopsida</taxon>
        <taxon>Liliopsida</taxon>
        <taxon>Poales</taxon>
        <taxon>Poaceae</taxon>
        <taxon>BOP clade</taxon>
        <taxon>Pooideae</taxon>
        <taxon>Triticodae</taxon>
        <taxon>Triticeae</taxon>
        <taxon>Triticinae</taxon>
        <taxon>Triticum</taxon>
    </lineage>
</organism>
<name>A0A9R0Z139_TRITD</name>
<dbReference type="Proteomes" id="UP000324705">
    <property type="component" value="Chromosome 7A"/>
</dbReference>
<feature type="compositionally biased region" description="Basic and acidic residues" evidence="1">
    <location>
        <begin position="47"/>
        <end position="66"/>
    </location>
</feature>
<proteinExistence type="predicted"/>
<evidence type="ECO:0000313" key="3">
    <source>
        <dbReference type="Proteomes" id="UP000324705"/>
    </source>
</evidence>
<dbReference type="EMBL" id="LT934123">
    <property type="protein sequence ID" value="VAI69289.1"/>
    <property type="molecule type" value="Genomic_DNA"/>
</dbReference>
<evidence type="ECO:0000313" key="2">
    <source>
        <dbReference type="EMBL" id="VAI69289.1"/>
    </source>
</evidence>
<dbReference type="AlphaFoldDB" id="A0A9R0Z139"/>
<gene>
    <name evidence="2" type="ORF">TRITD_7Av1G014280</name>
</gene>
<evidence type="ECO:0000256" key="1">
    <source>
        <dbReference type="SAM" id="MobiDB-lite"/>
    </source>
</evidence>
<protein>
    <recommendedName>
        <fullName evidence="4">ATP-dependent DNA helicase</fullName>
    </recommendedName>
</protein>
<sequence length="187" mass="22215">MFTLYKLYADKSFGSMDANEQRRKRNRERYARMNDEEKQEKLKKRREAYQRSKTNKDSRKKPDEKTKKRSQYATMRPEQKKARIEQIRANRELNRSKYSIAMENPAYIATEHEVGTSPFLVKHRKHVTPGKRQTSLHYRNEEFTIRQMKMLSVTSQEDGSMPVTSKDDIGPLEESEVVIYGNTLNFI</sequence>